<keyword evidence="1" id="KW-0808">Transferase</keyword>
<dbReference type="SUPFAM" id="SSF54495">
    <property type="entry name" value="UBC-like"/>
    <property type="match status" value="1"/>
</dbReference>
<dbReference type="SMART" id="SM00212">
    <property type="entry name" value="UBCc"/>
    <property type="match status" value="1"/>
</dbReference>
<evidence type="ECO:0000256" key="1">
    <source>
        <dbReference type="ARBA" id="ARBA00022679"/>
    </source>
</evidence>
<name>A0A6C0AC99_9ZZZZ</name>
<protein>
    <recommendedName>
        <fullName evidence="3">UBC core domain-containing protein</fullName>
    </recommendedName>
</protein>
<dbReference type="InterPro" id="IPR050113">
    <property type="entry name" value="Ub_conjugating_enzyme"/>
</dbReference>
<dbReference type="Gene3D" id="3.10.110.10">
    <property type="entry name" value="Ubiquitin Conjugating Enzyme"/>
    <property type="match status" value="1"/>
</dbReference>
<proteinExistence type="predicted"/>
<dbReference type="PROSITE" id="PS50127">
    <property type="entry name" value="UBC_2"/>
    <property type="match status" value="1"/>
</dbReference>
<dbReference type="PROSITE" id="PS00183">
    <property type="entry name" value="UBC_1"/>
    <property type="match status" value="1"/>
</dbReference>
<dbReference type="GO" id="GO:0016740">
    <property type="term" value="F:transferase activity"/>
    <property type="evidence" value="ECO:0007669"/>
    <property type="project" value="UniProtKB-KW"/>
</dbReference>
<dbReference type="InterPro" id="IPR023313">
    <property type="entry name" value="UBQ-conjugating_AS"/>
</dbReference>
<sequence>MSSISKRVTREWKNIKKEKDDLKKDGILFEQVGDKMNDIRILLNGAKDTPYEGGCFELKMFLTKEYPMEPPLVFFNTPIYHPNVDKSGKICLDILKDKWTPAINIIKVIYSIVALLSEPNVDDPYNNEAADLWKRDIKEAHKKVKSYVDKFATPS</sequence>
<evidence type="ECO:0000256" key="2">
    <source>
        <dbReference type="ARBA" id="ARBA00022786"/>
    </source>
</evidence>
<dbReference type="InterPro" id="IPR000608">
    <property type="entry name" value="UBC"/>
</dbReference>
<evidence type="ECO:0000313" key="4">
    <source>
        <dbReference type="EMBL" id="QHS77339.1"/>
    </source>
</evidence>
<feature type="domain" description="UBC core" evidence="3">
    <location>
        <begin position="3"/>
        <end position="153"/>
    </location>
</feature>
<dbReference type="Pfam" id="PF00179">
    <property type="entry name" value="UQ_con"/>
    <property type="match status" value="1"/>
</dbReference>
<keyword evidence="2" id="KW-0833">Ubl conjugation pathway</keyword>
<dbReference type="PANTHER" id="PTHR24067">
    <property type="entry name" value="UBIQUITIN-CONJUGATING ENZYME E2"/>
    <property type="match status" value="1"/>
</dbReference>
<evidence type="ECO:0000259" key="3">
    <source>
        <dbReference type="PROSITE" id="PS50127"/>
    </source>
</evidence>
<dbReference type="EMBL" id="MN740545">
    <property type="protein sequence ID" value="QHS77339.1"/>
    <property type="molecule type" value="Genomic_DNA"/>
</dbReference>
<reference evidence="4" key="1">
    <citation type="journal article" date="2020" name="Nature">
        <title>Giant virus diversity and host interactions through global metagenomics.</title>
        <authorList>
            <person name="Schulz F."/>
            <person name="Roux S."/>
            <person name="Paez-Espino D."/>
            <person name="Jungbluth S."/>
            <person name="Walsh D.A."/>
            <person name="Denef V.J."/>
            <person name="McMahon K.D."/>
            <person name="Konstantinidis K.T."/>
            <person name="Eloe-Fadrosh E.A."/>
            <person name="Kyrpides N.C."/>
            <person name="Woyke T."/>
        </authorList>
    </citation>
    <scope>NUCLEOTIDE SEQUENCE</scope>
    <source>
        <strain evidence="4">GVMAG-S-1004661-13</strain>
    </source>
</reference>
<dbReference type="InterPro" id="IPR016135">
    <property type="entry name" value="UBQ-conjugating_enzyme/RWD"/>
</dbReference>
<dbReference type="AlphaFoldDB" id="A0A6C0AC99"/>
<organism evidence="4">
    <name type="scientific">viral metagenome</name>
    <dbReference type="NCBI Taxonomy" id="1070528"/>
    <lineage>
        <taxon>unclassified sequences</taxon>
        <taxon>metagenomes</taxon>
        <taxon>organismal metagenomes</taxon>
    </lineage>
</organism>
<accession>A0A6C0AC99</accession>